<evidence type="ECO:0000256" key="6">
    <source>
        <dbReference type="SAM" id="Phobius"/>
    </source>
</evidence>
<keyword evidence="8" id="KW-1185">Reference proteome</keyword>
<dbReference type="RefSeq" id="WP_249242820.1">
    <property type="nucleotide sequence ID" value="NZ_CP096649.1"/>
</dbReference>
<evidence type="ECO:0000256" key="4">
    <source>
        <dbReference type="ARBA" id="ARBA00022989"/>
    </source>
</evidence>
<dbReference type="Pfam" id="PF02653">
    <property type="entry name" value="BPD_transp_2"/>
    <property type="match status" value="1"/>
</dbReference>
<proteinExistence type="predicted"/>
<feature type="transmembrane region" description="Helical" evidence="6">
    <location>
        <begin position="249"/>
        <end position="267"/>
    </location>
</feature>
<dbReference type="EMBL" id="CP096649">
    <property type="protein sequence ID" value="UQK59355.1"/>
    <property type="molecule type" value="Genomic_DNA"/>
</dbReference>
<keyword evidence="3 6" id="KW-0812">Transmembrane</keyword>
<dbReference type="PANTHER" id="PTHR43370">
    <property type="entry name" value="SUGAR ABC TRANSPORTER INTEGRAL MEMBRANE PROTEIN-RELATED"/>
    <property type="match status" value="1"/>
</dbReference>
<dbReference type="CDD" id="cd06580">
    <property type="entry name" value="TM_PBP1_transp_TpRbsC_like"/>
    <property type="match status" value="1"/>
</dbReference>
<accession>A0A9E7DJY3</accession>
<feature type="transmembrane region" description="Helical" evidence="6">
    <location>
        <begin position="121"/>
        <end position="142"/>
    </location>
</feature>
<evidence type="ECO:0000313" key="7">
    <source>
        <dbReference type="EMBL" id="UQK59355.1"/>
    </source>
</evidence>
<dbReference type="PANTHER" id="PTHR43370:SF1">
    <property type="entry name" value="GUANOSINE ABC TRANSPORTER PERMEASE PROTEIN NUPQ"/>
    <property type="match status" value="1"/>
</dbReference>
<dbReference type="GO" id="GO:0022857">
    <property type="term" value="F:transmembrane transporter activity"/>
    <property type="evidence" value="ECO:0007669"/>
    <property type="project" value="InterPro"/>
</dbReference>
<dbReference type="Proteomes" id="UP000831151">
    <property type="component" value="Chromosome"/>
</dbReference>
<reference evidence="7" key="1">
    <citation type="submission" date="2022-04" db="EMBL/GenBank/DDBJ databases">
        <title>Complete genome sequences of Ezakiella coagulans and Fenollaria massiliensis.</title>
        <authorList>
            <person name="France M.T."/>
            <person name="Clifford J."/>
            <person name="Narina S."/>
            <person name="Rutt L."/>
            <person name="Ravel J."/>
        </authorList>
    </citation>
    <scope>NUCLEOTIDE SEQUENCE</scope>
    <source>
        <strain evidence="7">C0061C2</strain>
    </source>
</reference>
<evidence type="ECO:0000256" key="2">
    <source>
        <dbReference type="ARBA" id="ARBA00022475"/>
    </source>
</evidence>
<name>A0A9E7DJY3_9FIRM</name>
<keyword evidence="5 6" id="KW-0472">Membrane</keyword>
<dbReference type="InterPro" id="IPR001851">
    <property type="entry name" value="ABC_transp_permease"/>
</dbReference>
<dbReference type="AlphaFoldDB" id="A0A9E7DJY3"/>
<dbReference type="KEGG" id="fms:M1R53_01390"/>
<protein>
    <submittedName>
        <fullName evidence="7">Uncharacterized protein</fullName>
    </submittedName>
</protein>
<keyword evidence="2" id="KW-1003">Cell membrane</keyword>
<feature type="transmembrane region" description="Helical" evidence="6">
    <location>
        <begin position="51"/>
        <end position="73"/>
    </location>
</feature>
<comment type="subcellular location">
    <subcellularLocation>
        <location evidence="1">Cell membrane</location>
        <topology evidence="1">Multi-pass membrane protein</topology>
    </subcellularLocation>
</comment>
<feature type="transmembrane region" description="Helical" evidence="6">
    <location>
        <begin position="218"/>
        <end position="237"/>
    </location>
</feature>
<keyword evidence="4 6" id="KW-1133">Transmembrane helix</keyword>
<dbReference type="GO" id="GO:0005886">
    <property type="term" value="C:plasma membrane"/>
    <property type="evidence" value="ECO:0007669"/>
    <property type="project" value="UniProtKB-SubCell"/>
</dbReference>
<feature type="transmembrane region" description="Helical" evidence="6">
    <location>
        <begin position="82"/>
        <end position="101"/>
    </location>
</feature>
<evidence type="ECO:0000256" key="1">
    <source>
        <dbReference type="ARBA" id="ARBA00004651"/>
    </source>
</evidence>
<feature type="transmembrane region" description="Helical" evidence="6">
    <location>
        <begin position="173"/>
        <end position="198"/>
    </location>
</feature>
<gene>
    <name evidence="7" type="ORF">M1R53_01390</name>
</gene>
<evidence type="ECO:0000313" key="8">
    <source>
        <dbReference type="Proteomes" id="UP000831151"/>
    </source>
</evidence>
<organism evidence="7 8">
    <name type="scientific">Fenollaria massiliensis</name>
    <dbReference type="NCBI Taxonomy" id="938288"/>
    <lineage>
        <taxon>Bacteria</taxon>
        <taxon>Bacillati</taxon>
        <taxon>Bacillota</taxon>
        <taxon>Clostridia</taxon>
        <taxon>Eubacteriales</taxon>
        <taxon>Fenollaria</taxon>
    </lineage>
</organism>
<evidence type="ECO:0000256" key="5">
    <source>
        <dbReference type="ARBA" id="ARBA00023136"/>
    </source>
</evidence>
<evidence type="ECO:0000256" key="3">
    <source>
        <dbReference type="ARBA" id="ARBA00022692"/>
    </source>
</evidence>
<sequence length="275" mass="30544">MTEILRAFIRIFLLCLAINAMRNIGLCLLHADGLVNISAITALIVYSETHSFALTIFAAIFVTLAIDTSFIYLTKKKGASDIVYGIAMNLILRGLSGFMLYLYAGDLAMSSSVKIDFNVNIFGVDIFIVLGLLLSLIYYIFLYKTKSGLELRAVGLDEKKALFRKIDIGRANFTANLFASVFAALVGSFLSLSYFSYFTENISQNMGFISLALEGFSTIHPVLTPIASLVYAVFNYLAGSLQSLGFINYKLLDLIPYLVILLFLYFTKYSKKIVQ</sequence>